<evidence type="ECO:0000256" key="9">
    <source>
        <dbReference type="ARBA" id="ARBA00022989"/>
    </source>
</evidence>
<evidence type="ECO:0000256" key="12">
    <source>
        <dbReference type="ARBA" id="ARBA00031030"/>
    </source>
</evidence>
<dbReference type="PIRSF" id="PIRSF500217">
    <property type="entry name" value="AlgI"/>
    <property type="match status" value="1"/>
</dbReference>
<evidence type="ECO:0000256" key="4">
    <source>
        <dbReference type="ARBA" id="ARBA00016084"/>
    </source>
</evidence>
<dbReference type="InterPro" id="IPR024194">
    <property type="entry name" value="Ac/AlaTfrase_AlgI/DltB"/>
</dbReference>
<feature type="transmembrane region" description="Helical" evidence="14">
    <location>
        <begin position="463"/>
        <end position="481"/>
    </location>
</feature>
<accession>A0ABX2EBI4</accession>
<keyword evidence="8" id="KW-0016">Alginate biosynthesis</keyword>
<feature type="transmembrane region" description="Helical" evidence="14">
    <location>
        <begin position="323"/>
        <end position="347"/>
    </location>
</feature>
<dbReference type="EMBL" id="JABRWJ010000002">
    <property type="protein sequence ID" value="NRF66501.1"/>
    <property type="molecule type" value="Genomic_DNA"/>
</dbReference>
<dbReference type="RefSeq" id="WP_173121626.1">
    <property type="nucleotide sequence ID" value="NZ_JABRWJ010000002.1"/>
</dbReference>
<evidence type="ECO:0000256" key="7">
    <source>
        <dbReference type="ARBA" id="ARBA00022692"/>
    </source>
</evidence>
<dbReference type="PANTHER" id="PTHR13285">
    <property type="entry name" value="ACYLTRANSFERASE"/>
    <property type="match status" value="1"/>
</dbReference>
<keyword evidence="7 14" id="KW-0812">Transmembrane</keyword>
<proteinExistence type="inferred from homology"/>
<dbReference type="Pfam" id="PF03062">
    <property type="entry name" value="MBOAT"/>
    <property type="match status" value="1"/>
</dbReference>
<evidence type="ECO:0000256" key="10">
    <source>
        <dbReference type="ARBA" id="ARBA00023136"/>
    </source>
</evidence>
<evidence type="ECO:0000313" key="16">
    <source>
        <dbReference type="Proteomes" id="UP000737171"/>
    </source>
</evidence>
<comment type="subcellular location">
    <subcellularLocation>
        <location evidence="1">Cell membrane</location>
        <topology evidence="1">Multi-pass membrane protein</topology>
    </subcellularLocation>
</comment>
<dbReference type="InterPro" id="IPR051085">
    <property type="entry name" value="MB_O-acyltransferase"/>
</dbReference>
<dbReference type="InterPro" id="IPR028362">
    <property type="entry name" value="AlgI"/>
</dbReference>
<keyword evidence="6 13" id="KW-0808">Transferase</keyword>
<evidence type="ECO:0000256" key="8">
    <source>
        <dbReference type="ARBA" id="ARBA00022841"/>
    </source>
</evidence>
<feature type="transmembrane region" description="Helical" evidence="14">
    <location>
        <begin position="83"/>
        <end position="101"/>
    </location>
</feature>
<keyword evidence="9 14" id="KW-1133">Transmembrane helix</keyword>
<feature type="transmembrane region" description="Helical" evidence="14">
    <location>
        <begin position="34"/>
        <end position="63"/>
    </location>
</feature>
<evidence type="ECO:0000256" key="6">
    <source>
        <dbReference type="ARBA" id="ARBA00022679"/>
    </source>
</evidence>
<organism evidence="15 16">
    <name type="scientific">Pseudaquabacterium terrae</name>
    <dbReference type="NCBI Taxonomy" id="2732868"/>
    <lineage>
        <taxon>Bacteria</taxon>
        <taxon>Pseudomonadati</taxon>
        <taxon>Pseudomonadota</taxon>
        <taxon>Betaproteobacteria</taxon>
        <taxon>Burkholderiales</taxon>
        <taxon>Sphaerotilaceae</taxon>
        <taxon>Pseudaquabacterium</taxon>
    </lineage>
</organism>
<dbReference type="PIRSF" id="PIRSF016636">
    <property type="entry name" value="AlgI_DltB"/>
    <property type="match status" value="1"/>
</dbReference>
<feature type="transmembrane region" description="Helical" evidence="14">
    <location>
        <begin position="425"/>
        <end position="442"/>
    </location>
</feature>
<evidence type="ECO:0000256" key="5">
    <source>
        <dbReference type="ARBA" id="ARBA00022475"/>
    </source>
</evidence>
<evidence type="ECO:0000313" key="15">
    <source>
        <dbReference type="EMBL" id="NRF66501.1"/>
    </source>
</evidence>
<keyword evidence="5 13" id="KW-1003">Cell membrane</keyword>
<gene>
    <name evidence="15" type="ORF">HLB44_05860</name>
</gene>
<evidence type="ECO:0000256" key="3">
    <source>
        <dbReference type="ARBA" id="ARBA00010323"/>
    </source>
</evidence>
<reference evidence="15 16" key="1">
    <citation type="submission" date="2020-05" db="EMBL/GenBank/DDBJ databases">
        <title>Aquincola sp. isolate from soil.</title>
        <authorList>
            <person name="Han J."/>
            <person name="Kim D.-U."/>
        </authorList>
    </citation>
    <scope>NUCLEOTIDE SEQUENCE [LARGE SCALE GENOMIC DNA]</scope>
    <source>
        <strain evidence="15 16">S2</strain>
    </source>
</reference>
<evidence type="ECO:0000256" key="1">
    <source>
        <dbReference type="ARBA" id="ARBA00004651"/>
    </source>
</evidence>
<comment type="pathway">
    <text evidence="2">Glycan biosynthesis; alginate biosynthesis.</text>
</comment>
<evidence type="ECO:0000256" key="2">
    <source>
        <dbReference type="ARBA" id="ARBA00005182"/>
    </source>
</evidence>
<evidence type="ECO:0000256" key="14">
    <source>
        <dbReference type="SAM" id="Phobius"/>
    </source>
</evidence>
<dbReference type="Proteomes" id="UP000737171">
    <property type="component" value="Unassembled WGS sequence"/>
</dbReference>
<keyword evidence="16" id="KW-1185">Reference proteome</keyword>
<feature type="transmembrane region" description="Helical" evidence="14">
    <location>
        <begin position="367"/>
        <end position="388"/>
    </location>
</feature>
<keyword evidence="10 13" id="KW-0472">Membrane</keyword>
<name>A0ABX2EBI4_9BURK</name>
<dbReference type="PANTHER" id="PTHR13285:SF23">
    <property type="entry name" value="TEICHOIC ACID D-ALANYLTRANSFERASE"/>
    <property type="match status" value="1"/>
</dbReference>
<evidence type="ECO:0000256" key="11">
    <source>
        <dbReference type="ARBA" id="ARBA00023315"/>
    </source>
</evidence>
<dbReference type="InterPro" id="IPR004299">
    <property type="entry name" value="MBOAT_fam"/>
</dbReference>
<comment type="similarity">
    <text evidence="3 13">Belongs to the membrane-bound acyltransferase family.</text>
</comment>
<feature type="transmembrane region" description="Helical" evidence="14">
    <location>
        <begin position="121"/>
        <end position="139"/>
    </location>
</feature>
<protein>
    <recommendedName>
        <fullName evidence="4">Probable alginate O-acetylase AlgI</fullName>
    </recommendedName>
    <alternativeName>
        <fullName evidence="12">Alginate biosynthesis protein AlgI</fullName>
    </alternativeName>
</protein>
<keyword evidence="11 13" id="KW-0012">Acyltransferase</keyword>
<comment type="caution">
    <text evidence="15">The sequence shown here is derived from an EMBL/GenBank/DDBJ whole genome shotgun (WGS) entry which is preliminary data.</text>
</comment>
<sequence>MLFTTAAFLLLFLPVTLAGFFVLGRRSHAAAAGWLFLASLFFYGYWMPVFTLLLLASIGINFVTGRHIAQRVRGGAQADAKRWLVLGLVFNLGLLGYFKYANFFVDNLHALFGAQLSWTRVILPIGISFYSFTQIAFLVDAYEGKVDEANPVHYGLFVTYFPHLIAGPVLHHAQMMPQFADPAIYRPRADRLIGGLAIFAIGLLKKVVLADGVAPYADAVFRPADGGALPGMGEAWLGALAYTLQIYFDFSGYSDMAIGLSWLFNIRLPFNFDSPYQARSISDFWRRWHISLSTFLRDYLYIPLGGNRHGPARRYLNLATTMLLGGLWHGAGWTFVIWGGLHGLYLALNHGFRALLGAAHASLERQWLYRSASWLLTLLVVVLAWVFFRAETLGGALRMLQAMAGFGATSATPVQLWQAGLHASAGAWWCLALGAVALWAPNSNRIGERLLAELEKPAAWRPMLAGAALAATTLLLLVNVARDSVSAFIYFNF</sequence>
<evidence type="ECO:0000256" key="13">
    <source>
        <dbReference type="PIRNR" id="PIRNR016636"/>
    </source>
</evidence>